<evidence type="ECO:0000313" key="24">
    <source>
        <dbReference type="EMBL" id="KAF8572180.1"/>
    </source>
</evidence>
<keyword evidence="9" id="KW-0418">Kinase</keyword>
<dbReference type="InterPro" id="IPR002219">
    <property type="entry name" value="PKC_DAG/PE"/>
</dbReference>
<name>A0A8T0DX73_9TREM</name>
<dbReference type="PROSITE" id="PS50219">
    <property type="entry name" value="CNH"/>
    <property type="match status" value="1"/>
</dbReference>
<organism evidence="24 25">
    <name type="scientific">Paragonimus westermani</name>
    <dbReference type="NCBI Taxonomy" id="34504"/>
    <lineage>
        <taxon>Eukaryota</taxon>
        <taxon>Metazoa</taxon>
        <taxon>Spiralia</taxon>
        <taxon>Lophotrochozoa</taxon>
        <taxon>Platyhelminthes</taxon>
        <taxon>Trematoda</taxon>
        <taxon>Digenea</taxon>
        <taxon>Plagiorchiida</taxon>
        <taxon>Troglotremata</taxon>
        <taxon>Troglotrematidae</taxon>
        <taxon>Paragonimus</taxon>
    </lineage>
</organism>
<dbReference type="GO" id="GO:0005737">
    <property type="term" value="C:cytoplasm"/>
    <property type="evidence" value="ECO:0007669"/>
    <property type="project" value="TreeGrafter"/>
</dbReference>
<dbReference type="Gene3D" id="3.30.200.20">
    <property type="entry name" value="Phosphorylase Kinase, domain 1"/>
    <property type="match status" value="1"/>
</dbReference>
<feature type="coiled-coil region" evidence="16">
    <location>
        <begin position="479"/>
        <end position="609"/>
    </location>
</feature>
<keyword evidence="25" id="KW-1185">Reference proteome</keyword>
<dbReference type="InterPro" id="IPR011993">
    <property type="entry name" value="PH-like_dom_sf"/>
</dbReference>
<dbReference type="SUPFAM" id="SSF56112">
    <property type="entry name" value="Protein kinase-like (PK-like)"/>
    <property type="match status" value="1"/>
</dbReference>
<evidence type="ECO:0000259" key="21">
    <source>
        <dbReference type="PROSITE" id="PS50108"/>
    </source>
</evidence>
<feature type="coiled-coil region" evidence="16">
    <location>
        <begin position="859"/>
        <end position="921"/>
    </location>
</feature>
<dbReference type="FunFam" id="3.30.200.20:FF:001209">
    <property type="entry name" value="Serine/threonine-protein kinase MRCK beta"/>
    <property type="match status" value="1"/>
</dbReference>
<dbReference type="EMBL" id="JTDF01000143">
    <property type="protein sequence ID" value="KAF8572180.1"/>
    <property type="molecule type" value="Genomic_DNA"/>
</dbReference>
<dbReference type="Pfam" id="PF00069">
    <property type="entry name" value="Pkinase"/>
    <property type="match status" value="1"/>
</dbReference>
<evidence type="ECO:0000256" key="1">
    <source>
        <dbReference type="ARBA" id="ARBA00005719"/>
    </source>
</evidence>
<dbReference type="OrthoDB" id="2156623at2759"/>
<evidence type="ECO:0000256" key="13">
    <source>
        <dbReference type="ARBA" id="ARBA00047899"/>
    </source>
</evidence>
<evidence type="ECO:0000256" key="10">
    <source>
        <dbReference type="ARBA" id="ARBA00022833"/>
    </source>
</evidence>
<keyword evidence="8" id="KW-0863">Zinc-finger</keyword>
<dbReference type="PROSITE" id="PS50003">
    <property type="entry name" value="PH_DOMAIN"/>
    <property type="match status" value="1"/>
</dbReference>
<dbReference type="GO" id="GO:0004674">
    <property type="term" value="F:protein serine/threonine kinase activity"/>
    <property type="evidence" value="ECO:0007669"/>
    <property type="project" value="UniProtKB-KW"/>
</dbReference>
<keyword evidence="7 15" id="KW-0547">Nucleotide-binding</keyword>
<dbReference type="InterPro" id="IPR017441">
    <property type="entry name" value="Protein_kinase_ATP_BS"/>
</dbReference>
<evidence type="ECO:0000256" key="5">
    <source>
        <dbReference type="ARBA" id="ARBA00022679"/>
    </source>
</evidence>
<evidence type="ECO:0000256" key="4">
    <source>
        <dbReference type="ARBA" id="ARBA00022553"/>
    </source>
</evidence>
<evidence type="ECO:0000313" key="25">
    <source>
        <dbReference type="Proteomes" id="UP000699462"/>
    </source>
</evidence>
<feature type="binding site" evidence="15">
    <location>
        <position position="111"/>
    </location>
    <ligand>
        <name>ATP</name>
        <dbReference type="ChEBI" id="CHEBI:30616"/>
    </ligand>
</feature>
<dbReference type="PROSITE" id="PS00107">
    <property type="entry name" value="PROTEIN_KINASE_ATP"/>
    <property type="match status" value="1"/>
</dbReference>
<dbReference type="InterPro" id="IPR000961">
    <property type="entry name" value="AGC-kinase_C"/>
</dbReference>
<comment type="caution">
    <text evidence="24">The sequence shown here is derived from an EMBL/GenBank/DDBJ whole genome shotgun (WGS) entry which is preliminary data.</text>
</comment>
<dbReference type="EC" id="2.7.11.1" evidence="2"/>
<dbReference type="SMART" id="SM00133">
    <property type="entry name" value="S_TK_X"/>
    <property type="match status" value="1"/>
</dbReference>
<dbReference type="PROSITE" id="PS51285">
    <property type="entry name" value="AGC_KINASE_CTER"/>
    <property type="match status" value="1"/>
</dbReference>
<keyword evidence="4" id="KW-0597">Phosphoprotein</keyword>
<dbReference type="CDD" id="cd20809">
    <property type="entry name" value="C1_MRCK"/>
    <property type="match status" value="1"/>
</dbReference>
<dbReference type="PANTHER" id="PTHR22988:SF66">
    <property type="entry name" value="SERINE_THREONINE-PROTEIN KINASE GENGHIS KHAN"/>
    <property type="match status" value="1"/>
</dbReference>
<feature type="domain" description="AGC-kinase C-terminal" evidence="23">
    <location>
        <begin position="352"/>
        <end position="419"/>
    </location>
</feature>
<keyword evidence="3" id="KW-0723">Serine/threonine-protein kinase</keyword>
<dbReference type="SMART" id="SM00220">
    <property type="entry name" value="S_TKc"/>
    <property type="match status" value="1"/>
</dbReference>
<evidence type="ECO:0000256" key="6">
    <source>
        <dbReference type="ARBA" id="ARBA00022723"/>
    </source>
</evidence>
<evidence type="ECO:0000256" key="3">
    <source>
        <dbReference type="ARBA" id="ARBA00022527"/>
    </source>
</evidence>
<keyword evidence="10" id="KW-0862">Zinc</keyword>
<dbReference type="PROSITE" id="PS50081">
    <property type="entry name" value="ZF_DAG_PE_2"/>
    <property type="match status" value="1"/>
</dbReference>
<dbReference type="Pfam" id="PF00130">
    <property type="entry name" value="C1_1"/>
    <property type="match status" value="1"/>
</dbReference>
<evidence type="ECO:0000256" key="11">
    <source>
        <dbReference type="ARBA" id="ARBA00022840"/>
    </source>
</evidence>
<protein>
    <recommendedName>
        <fullName evidence="2">non-specific serine/threonine protein kinase</fullName>
        <ecNumber evidence="2">2.7.11.1</ecNumber>
    </recommendedName>
</protein>
<dbReference type="SMART" id="SM00109">
    <property type="entry name" value="C1"/>
    <property type="match status" value="1"/>
</dbReference>
<dbReference type="PROSITE" id="PS00479">
    <property type="entry name" value="ZF_DAG_PE_1"/>
    <property type="match status" value="1"/>
</dbReference>
<feature type="region of interest" description="Disordered" evidence="17">
    <location>
        <begin position="1740"/>
        <end position="1775"/>
    </location>
</feature>
<evidence type="ECO:0000256" key="12">
    <source>
        <dbReference type="ARBA" id="ARBA00023054"/>
    </source>
</evidence>
<dbReference type="InterPro" id="IPR050839">
    <property type="entry name" value="Rho-assoc_Ser/Thr_Kinase"/>
</dbReference>
<sequence>MKVCDRSLEERINDLTSLYTLCSPFVGESSVSIEYLLDAIVCLYYECKLPQHKSERNCIKFYNAVKRYVEKIESCWISRDEFETIRLIGSGAFGEVSVVRWKTNSKIYALKSLHKFDMLKRSDRACFQEERDVMVKALVHNSPWIAKLHHTFQDEKFLYFLMDFYNGGDMLTMLSKFDDKIPEDIARFYVAEIVLAINSLHQMGYVHRDIKPDNVLLESSGHIVLADFGSCLKLGENGLVKNNTAVGTPDYISPEILRATEDNHGTYGVECDFWSLGVVVYEMLFGETPFYSENLIETYSQIMNFEENFSMPDDCPEVSETARDLIRRLICDRKRRLGRSGLHEFKEHPFFSGIDWDNIRKQTPPYIPEVRSPEDTSNFDIEQSTRNHEGPPLGPIFRGCQVACIGFTFTDGSPLNELGSRNLRKIPDSAPLSIGEPPVIDQTPSTKPLSAEAVDSITIDSTVEQPVNNGESDDSRGLVQLLESRCAEYERRIKLLEEEHGSSVNAGEVTGDGTESTTLTGIQKELDSLRHQCNHLKELNATLQAKSDSLKAELTEQQEANQKLASELRDFEEENETLCKRATDAQNAIRQLDKEHEDLLSDLAGLRALLAEHRQFENTEECLGSDPLIFIKNEHIHFSSTPALLSNSAVENGEIGHHVVSDNGVVYDRLCDMEARLKLLTERLSSSKLEVQSLKLARQSDQREWARQQELMKHQLESALTDKTTALRELTILRANYAELEASVTAWERRLFELNQWADDEKSAKDKLQRFTCHVVAELEALRSAYLGPEASLKSMQENANYHDLQTLCNGQSNMMNESSAPCMDSPVASLTGDGTLDWRQRKSTKVNKMERSSLQVALNNEVRAREHAELRLQECEIRLKEFVDLLRIKEAKVEEQEQMLEQVNEQLLQVSNQARLLRMKNGPTDDGLNFDSTALNHTGHEPSVLGSHRSLQLADMEDAQHSTPAQHPVWDATGSSGPTQPSFSAHNFTLDTFSGPTKCRVCTCLMLGQRLQGVQCQNCGFKCHQRCRRSAPSRCPADLSATASNSGFDRSYGFGTCFEGPVQIPRGGVIKRGWIRQFMFLSDMRLFIYDVTTEDGLNSSLNSISAPNSVFPWSRMTGMSNSSGNVSGMFYSNNPNRIVDLRSPGFSVSHVTDMDVIHAKRHEIPKILQLILDNRTPSASLFLLFDTVTMCDRWLKAIEDSVKLVQRNLFALPDVGCLQTQEVCDISFLLLKQLLCACVLDEYRILVGADDGLHVVDIKHGTIVRRGDKKPVFQVEVLTDELQLVIIIQEKQRRLKLLLLGTIEGMNSEPIKVSDPKSCSLFVCGMSRSNTICLLCAAGRRSVFVYEIARVRGRHRRLREITFPDTVQAVSLVRGGDWLCVGCPSYFALCPLWSDSPHQALLRTDLVDLDASLTFFQQAPYDAYLGIQVDEDEFLLVFENCAVYVNTYRQRTRSDNLMWPSKLTPTNPFAFVWPYLYVFTETGLIVYQVTTGMWVATLSGRYTRPLCSDAHLCLVQTVLSPLNNTNPSAAPVTKFVQPSPTSPTDPSSTGQNAQRLIYLRQPSNNNASSQPPLSFHSLSASKSRCLQLQDLSTNMGACVRMRKPRRFTLLARDSEPVVLSGANITTTVSAEWHASTGDKPSRNQQGRRHAQVPTRHSQPPTRLARLISGPSDFQHVGHLGPQVSGAFVDLGPAPGEPPPSESERIARFKSVIEEKYRVGNGSPGVDPKSLRTPPIGPLLGLSSHINASNHPPPREQTPPSTAHHSVHPQSHPLLPTPLHPHRMSLNELESHAWANVPDEHQHLSKLTGRQCVRIRSASLRPTLHHLVFDLDDVAPPHRPLTPPSSTRSPESRLPQCLLANDQLASGLLAVQSFNVEDPQSPASIPSFRLSDSPSIQDTVLALFSKLHTDSTSPELVQFRASDRYETSGNLNP</sequence>
<evidence type="ECO:0000256" key="14">
    <source>
        <dbReference type="ARBA" id="ARBA00048679"/>
    </source>
</evidence>
<proteinExistence type="inferred from homology"/>
<evidence type="ECO:0000256" key="9">
    <source>
        <dbReference type="ARBA" id="ARBA00022777"/>
    </source>
</evidence>
<dbReference type="GO" id="GO:0031032">
    <property type="term" value="P:actomyosin structure organization"/>
    <property type="evidence" value="ECO:0007669"/>
    <property type="project" value="TreeGrafter"/>
</dbReference>
<dbReference type="PROSITE" id="PS00108">
    <property type="entry name" value="PROTEIN_KINASE_ST"/>
    <property type="match status" value="1"/>
</dbReference>
<dbReference type="Pfam" id="PF00780">
    <property type="entry name" value="CNH"/>
    <property type="match status" value="1"/>
</dbReference>
<dbReference type="InterPro" id="IPR001849">
    <property type="entry name" value="PH_domain"/>
</dbReference>
<evidence type="ECO:0000256" key="17">
    <source>
        <dbReference type="SAM" id="MobiDB-lite"/>
    </source>
</evidence>
<dbReference type="PANTHER" id="PTHR22988">
    <property type="entry name" value="MYOTONIC DYSTROPHY S/T KINASE-RELATED"/>
    <property type="match status" value="1"/>
</dbReference>
<dbReference type="InterPro" id="IPR057529">
    <property type="entry name" value="MRCK/ROCK_PH"/>
</dbReference>
<keyword evidence="5" id="KW-0808">Transferase</keyword>
<dbReference type="InterPro" id="IPR046349">
    <property type="entry name" value="C1-like_sf"/>
</dbReference>
<dbReference type="InterPro" id="IPR000095">
    <property type="entry name" value="CRIB_dom"/>
</dbReference>
<dbReference type="InterPro" id="IPR008271">
    <property type="entry name" value="Ser/Thr_kinase_AS"/>
</dbReference>
<dbReference type="Gene3D" id="2.30.29.30">
    <property type="entry name" value="Pleckstrin-homology domain (PH domain)/Phosphotyrosine-binding domain (PTB)"/>
    <property type="match status" value="1"/>
</dbReference>
<evidence type="ECO:0000259" key="18">
    <source>
        <dbReference type="PROSITE" id="PS50003"/>
    </source>
</evidence>
<dbReference type="FunFam" id="1.10.510.10:FF:000014">
    <property type="entry name" value="Non-specific serine/threonine protein kinase"/>
    <property type="match status" value="1"/>
</dbReference>
<dbReference type="CDD" id="cd05597">
    <property type="entry name" value="STKc_DMPK_like"/>
    <property type="match status" value="1"/>
</dbReference>
<keyword evidence="11 15" id="KW-0067">ATP-binding</keyword>
<keyword evidence="12 16" id="KW-0175">Coiled coil</keyword>
<dbReference type="Pfam" id="PF25346">
    <property type="entry name" value="PH_MRCK"/>
    <property type="match status" value="1"/>
</dbReference>
<keyword evidence="6" id="KW-0479">Metal-binding</keyword>
<evidence type="ECO:0000259" key="23">
    <source>
        <dbReference type="PROSITE" id="PS51285"/>
    </source>
</evidence>
<feature type="domain" description="Protein kinase" evidence="19">
    <location>
        <begin position="82"/>
        <end position="351"/>
    </location>
</feature>
<evidence type="ECO:0000259" key="19">
    <source>
        <dbReference type="PROSITE" id="PS50011"/>
    </source>
</evidence>
<feature type="domain" description="CNH" evidence="22">
    <location>
        <begin position="1232"/>
        <end position="1514"/>
    </location>
</feature>
<dbReference type="InterPro" id="IPR001180">
    <property type="entry name" value="CNH_dom"/>
</dbReference>
<dbReference type="GO" id="GO:0005524">
    <property type="term" value="F:ATP binding"/>
    <property type="evidence" value="ECO:0007669"/>
    <property type="project" value="UniProtKB-UniRule"/>
</dbReference>
<dbReference type="SUPFAM" id="SSF57889">
    <property type="entry name" value="Cysteine-rich domain"/>
    <property type="match status" value="1"/>
</dbReference>
<dbReference type="InterPro" id="IPR000719">
    <property type="entry name" value="Prot_kinase_dom"/>
</dbReference>
<dbReference type="GO" id="GO:0008270">
    <property type="term" value="F:zinc ion binding"/>
    <property type="evidence" value="ECO:0007669"/>
    <property type="project" value="UniProtKB-KW"/>
</dbReference>
<feature type="region of interest" description="Disordered" evidence="17">
    <location>
        <begin position="1531"/>
        <end position="1552"/>
    </location>
</feature>
<dbReference type="PROSITE" id="PS50011">
    <property type="entry name" value="PROTEIN_KINASE_DOM"/>
    <property type="match status" value="1"/>
</dbReference>
<comment type="similarity">
    <text evidence="1">Belongs to the protein kinase superfamily. AGC Ser/Thr protein kinase family. DMPK subfamily.</text>
</comment>
<dbReference type="SMART" id="SM00036">
    <property type="entry name" value="CNH"/>
    <property type="match status" value="1"/>
</dbReference>
<evidence type="ECO:0000256" key="7">
    <source>
        <dbReference type="ARBA" id="ARBA00022741"/>
    </source>
</evidence>
<feature type="compositionally biased region" description="Low complexity" evidence="17">
    <location>
        <begin position="1539"/>
        <end position="1550"/>
    </location>
</feature>
<dbReference type="Gene3D" id="1.10.510.10">
    <property type="entry name" value="Transferase(Phosphotransferase) domain 1"/>
    <property type="match status" value="1"/>
</dbReference>
<dbReference type="InterPro" id="IPR011009">
    <property type="entry name" value="Kinase-like_dom_sf"/>
</dbReference>
<feature type="region of interest" description="Disordered" evidence="17">
    <location>
        <begin position="1631"/>
        <end position="1662"/>
    </location>
</feature>
<dbReference type="Gene3D" id="3.30.60.20">
    <property type="match status" value="1"/>
</dbReference>
<feature type="domain" description="Phorbol-ester/DAG-type" evidence="20">
    <location>
        <begin position="986"/>
        <end position="1036"/>
    </location>
</feature>
<feature type="region of interest" description="Disordered" evidence="17">
    <location>
        <begin position="429"/>
        <end position="448"/>
    </location>
</feature>
<feature type="domain" description="CRIB" evidence="21">
    <location>
        <begin position="1668"/>
        <end position="1681"/>
    </location>
</feature>
<accession>A0A8T0DX73</accession>
<reference evidence="24 25" key="1">
    <citation type="submission" date="2019-07" db="EMBL/GenBank/DDBJ databases">
        <title>Annotation for the trematode Paragonimus westermani.</title>
        <authorList>
            <person name="Choi Y.-J."/>
        </authorList>
    </citation>
    <scope>NUCLEOTIDE SEQUENCE [LARGE SCALE GENOMIC DNA]</scope>
    <source>
        <strain evidence="24">180907_Pwestermani</strain>
    </source>
</reference>
<evidence type="ECO:0000256" key="2">
    <source>
        <dbReference type="ARBA" id="ARBA00012513"/>
    </source>
</evidence>
<evidence type="ECO:0000259" key="22">
    <source>
        <dbReference type="PROSITE" id="PS50219"/>
    </source>
</evidence>
<comment type="catalytic activity">
    <reaction evidence="13">
        <text>L-threonyl-[protein] + ATP = O-phospho-L-threonyl-[protein] + ADP + H(+)</text>
        <dbReference type="Rhea" id="RHEA:46608"/>
        <dbReference type="Rhea" id="RHEA-COMP:11060"/>
        <dbReference type="Rhea" id="RHEA-COMP:11605"/>
        <dbReference type="ChEBI" id="CHEBI:15378"/>
        <dbReference type="ChEBI" id="CHEBI:30013"/>
        <dbReference type="ChEBI" id="CHEBI:30616"/>
        <dbReference type="ChEBI" id="CHEBI:61977"/>
        <dbReference type="ChEBI" id="CHEBI:456216"/>
        <dbReference type="EC" id="2.7.11.1"/>
    </reaction>
</comment>
<feature type="domain" description="PH" evidence="18">
    <location>
        <begin position="1063"/>
        <end position="1204"/>
    </location>
</feature>
<evidence type="ECO:0000256" key="15">
    <source>
        <dbReference type="PROSITE-ProRule" id="PRU10141"/>
    </source>
</evidence>
<dbReference type="Proteomes" id="UP000699462">
    <property type="component" value="Unassembled WGS sequence"/>
</dbReference>
<evidence type="ECO:0000259" key="20">
    <source>
        <dbReference type="PROSITE" id="PS50081"/>
    </source>
</evidence>
<evidence type="ECO:0000256" key="16">
    <source>
        <dbReference type="SAM" id="Coils"/>
    </source>
</evidence>
<comment type="catalytic activity">
    <reaction evidence="14">
        <text>L-seryl-[protein] + ATP = O-phospho-L-seryl-[protein] + ADP + H(+)</text>
        <dbReference type="Rhea" id="RHEA:17989"/>
        <dbReference type="Rhea" id="RHEA-COMP:9863"/>
        <dbReference type="Rhea" id="RHEA-COMP:11604"/>
        <dbReference type="ChEBI" id="CHEBI:15378"/>
        <dbReference type="ChEBI" id="CHEBI:29999"/>
        <dbReference type="ChEBI" id="CHEBI:30616"/>
        <dbReference type="ChEBI" id="CHEBI:83421"/>
        <dbReference type="ChEBI" id="CHEBI:456216"/>
        <dbReference type="EC" id="2.7.11.1"/>
    </reaction>
</comment>
<gene>
    <name evidence="24" type="ORF">P879_00247</name>
</gene>
<evidence type="ECO:0000256" key="8">
    <source>
        <dbReference type="ARBA" id="ARBA00022771"/>
    </source>
</evidence>
<dbReference type="PROSITE" id="PS50108">
    <property type="entry name" value="CRIB"/>
    <property type="match status" value="1"/>
</dbReference>
<dbReference type="GO" id="GO:0005856">
    <property type="term" value="C:cytoskeleton"/>
    <property type="evidence" value="ECO:0007669"/>
    <property type="project" value="TreeGrafter"/>
</dbReference>